<evidence type="ECO:0000313" key="1">
    <source>
        <dbReference type="EMBL" id="WAW11235.1"/>
    </source>
</evidence>
<dbReference type="EMBL" id="CP098242">
    <property type="protein sequence ID" value="WAW11235.1"/>
    <property type="molecule type" value="Genomic_DNA"/>
</dbReference>
<sequence length="598" mass="64646">MAIKEIIETLVTVFKVEAEGVKQGVDNVQRDVNRGEKALNRMGDSAKKTSQQVTGLAGDLKKVSSAIQLVATTMGLFHVMNQNMNMQNISRQTGQAASSVASLERAYKKAGLSATEAGAASRKFTDAIGAAMFSGDYSGLDGARRLGADVFDQNGKIRDSADIMADMADNARRWSKSDAELFQILKHQGGFSDTDATFFSRPDARNLIEEARREEAANAPRRKQIEELNKLYQDQKLIVEDLGLAVLNNLAPTIKDLGEGIKGVTSYLKENNEALDAGVKGWVAYKLMGINPVIGGLVALGMILMKTKSMLEESDNDISRVKAVKKRMLAGDAETGASVAEEYAPAEDEVAMDNQFTRLLDQLSEKVTGRKPVGIPLKGRTGSGAGVLNAREKALKNLLFKGEAGSDGYNAVNRGERYGYKSGRENLEEMTIAEVLEAQRSGRFNAAGAYQMIPTTLQGAAKSAGISLSRKFDAETQDRLFKHLANKRAGDFLRGKSNDITRAQRLLSPEWAGLTNPDTGKSYWHGTANNKATITSAQFIEAMRYADMRTKESGSSGSKIENVNIYAGNADAKDVGNVVMDLAAGGRSAYKFNSGRDS</sequence>
<name>A0A9E9P4G2_9BURK</name>
<reference evidence="1" key="1">
    <citation type="journal article" date="2022" name="Front. Microbiol.">
        <title>New perspectives on an old grouping: The genomic and phenotypic variability of Oxalobacter formigenes and the implications for calcium oxalate stone prevention.</title>
        <authorList>
            <person name="Chmiel J.A."/>
            <person name="Carr C."/>
            <person name="Stuivenberg G.A."/>
            <person name="Venema R."/>
            <person name="Chanyi R.M."/>
            <person name="Al K.F."/>
            <person name="Giguere D."/>
            <person name="Say H."/>
            <person name="Akouris P.P."/>
            <person name="Dominguez Romero S.A."/>
            <person name="Kwong A."/>
            <person name="Tai V."/>
            <person name="Koval S.F."/>
            <person name="Razvi H."/>
            <person name="Bjazevic J."/>
            <person name="Burton J.P."/>
        </authorList>
    </citation>
    <scope>NUCLEOTIDE SEQUENCE</scope>
    <source>
        <strain evidence="1">WoOx3</strain>
    </source>
</reference>
<accession>A0A9E9P4G2</accession>
<dbReference type="AlphaFoldDB" id="A0A9E9P4G2"/>
<evidence type="ECO:0008006" key="3">
    <source>
        <dbReference type="Google" id="ProtNLM"/>
    </source>
</evidence>
<dbReference type="Gene3D" id="1.10.530.10">
    <property type="match status" value="1"/>
</dbReference>
<keyword evidence="2" id="KW-1185">Reference proteome</keyword>
<gene>
    <name evidence="1" type="ORF">NB640_06295</name>
</gene>
<dbReference type="RefSeq" id="WP_269310345.1">
    <property type="nucleotide sequence ID" value="NZ_CP098242.1"/>
</dbReference>
<protein>
    <recommendedName>
        <fullName evidence="3">Phage tail lysozyme domain-containing protein</fullName>
    </recommendedName>
</protein>
<dbReference type="SUPFAM" id="SSF53955">
    <property type="entry name" value="Lysozyme-like"/>
    <property type="match status" value="1"/>
</dbReference>
<evidence type="ECO:0000313" key="2">
    <source>
        <dbReference type="Proteomes" id="UP001156215"/>
    </source>
</evidence>
<dbReference type="Proteomes" id="UP001156215">
    <property type="component" value="Chromosome"/>
</dbReference>
<organism evidence="1 2">
    <name type="scientific">Oxalobacter vibrioformis</name>
    <dbReference type="NCBI Taxonomy" id="933080"/>
    <lineage>
        <taxon>Bacteria</taxon>
        <taxon>Pseudomonadati</taxon>
        <taxon>Pseudomonadota</taxon>
        <taxon>Betaproteobacteria</taxon>
        <taxon>Burkholderiales</taxon>
        <taxon>Oxalobacteraceae</taxon>
        <taxon>Oxalobacter</taxon>
    </lineage>
</organism>
<dbReference type="InterPro" id="IPR023346">
    <property type="entry name" value="Lysozyme-like_dom_sf"/>
</dbReference>
<dbReference type="KEGG" id="ovb:NB640_06295"/>
<proteinExistence type="predicted"/>